<dbReference type="RefSeq" id="WP_014261660.1">
    <property type="nucleotide sequence ID" value="NC_016629.1"/>
</dbReference>
<keyword evidence="4" id="KW-1185">Reference proteome</keyword>
<sequence>MSDTSAPSQGWAIWITGLPGCGKSSLARAVREALEGRGVRVEILEMDARRKAWFPQPTYSAEERARAYALLVDEAVALTQQGRNVIIDATAPTLAMRQAARERLQRFAEVHVRCSVETAMRREDSRLQGKVMAGLYRKALERKATGRQFEGLGLVPGVDVPFEENPQAEVIVDGEIEGVEQARNKVLDHLSARM</sequence>
<accession>F3Z036</accession>
<dbReference type="AlphaFoldDB" id="F3Z036"/>
<dbReference type="InterPro" id="IPR050512">
    <property type="entry name" value="Sulf_AdTrans/APS_kinase"/>
</dbReference>
<evidence type="ECO:0000313" key="3">
    <source>
        <dbReference type="EMBL" id="EGJ52065.1"/>
    </source>
</evidence>
<dbReference type="InterPro" id="IPR059117">
    <property type="entry name" value="APS_kinase_dom"/>
</dbReference>
<dbReference type="HOGENOM" id="CLU_046932_2_3_7"/>
<dbReference type="Proteomes" id="UP000007844">
    <property type="component" value="Chromosome"/>
</dbReference>
<dbReference type="PANTHER" id="PTHR42700">
    <property type="entry name" value="SULFATE ADENYLYLTRANSFERASE"/>
    <property type="match status" value="1"/>
</dbReference>
<protein>
    <submittedName>
        <fullName evidence="3">Adenylylsulfate kinase</fullName>
    </submittedName>
</protein>
<reference evidence="3 4" key="1">
    <citation type="journal article" date="2011" name="J. Bacteriol.">
        <title>Genome sequence of the mercury-methylating and pleomorphic Desulfovibrio africanus Strain Walvis Bay.</title>
        <authorList>
            <person name="Brown S.D."/>
            <person name="Wall J.D."/>
            <person name="Kucken A.M."/>
            <person name="Gilmour C.C."/>
            <person name="Podar M."/>
            <person name="Brandt C.C."/>
            <person name="Teshima H."/>
            <person name="Detter J.C."/>
            <person name="Han C.S."/>
            <person name="Land M.L."/>
            <person name="Lucas S."/>
            <person name="Han J."/>
            <person name="Pennacchio L."/>
            <person name="Nolan M."/>
            <person name="Pitluck S."/>
            <person name="Woyke T."/>
            <person name="Goodwin L."/>
            <person name="Palumbo A.V."/>
            <person name="Elias D.A."/>
        </authorList>
    </citation>
    <scope>NUCLEOTIDE SEQUENCE [LARGE SCALE GENOMIC DNA]</scope>
    <source>
        <strain evidence="3 4">Walvis Bay</strain>
    </source>
</reference>
<proteinExistence type="predicted"/>
<dbReference type="InterPro" id="IPR027417">
    <property type="entry name" value="P-loop_NTPase"/>
</dbReference>
<dbReference type="GO" id="GO:0004781">
    <property type="term" value="F:sulfate adenylyltransferase (ATP) activity"/>
    <property type="evidence" value="ECO:0007669"/>
    <property type="project" value="TreeGrafter"/>
</dbReference>
<gene>
    <name evidence="3" type="ORF">Desaf_3789</name>
</gene>
<evidence type="ECO:0000259" key="2">
    <source>
        <dbReference type="Pfam" id="PF01583"/>
    </source>
</evidence>
<dbReference type="STRING" id="690850.Desaf_3789"/>
<dbReference type="Pfam" id="PF01583">
    <property type="entry name" value="APS_kinase"/>
    <property type="match status" value="1"/>
</dbReference>
<dbReference type="EMBL" id="CP003221">
    <property type="protein sequence ID" value="EGJ52065.1"/>
    <property type="molecule type" value="Genomic_DNA"/>
</dbReference>
<dbReference type="GO" id="GO:0005737">
    <property type="term" value="C:cytoplasm"/>
    <property type="evidence" value="ECO:0007669"/>
    <property type="project" value="TreeGrafter"/>
</dbReference>
<dbReference type="GO" id="GO:0019379">
    <property type="term" value="P:sulfate assimilation, phosphoadenylyl sulfate reduction by phosphoadenylyl-sulfate reductase (thioredoxin)"/>
    <property type="evidence" value="ECO:0007669"/>
    <property type="project" value="TreeGrafter"/>
</dbReference>
<dbReference type="SUPFAM" id="SSF52540">
    <property type="entry name" value="P-loop containing nucleoside triphosphate hydrolases"/>
    <property type="match status" value="1"/>
</dbReference>
<organism evidence="3 4">
    <name type="scientific">Desulfocurvibacter africanus subsp. africanus str. Walvis Bay</name>
    <dbReference type="NCBI Taxonomy" id="690850"/>
    <lineage>
        <taxon>Bacteria</taxon>
        <taxon>Pseudomonadati</taxon>
        <taxon>Thermodesulfobacteriota</taxon>
        <taxon>Desulfovibrionia</taxon>
        <taxon>Desulfovibrionales</taxon>
        <taxon>Desulfovibrionaceae</taxon>
        <taxon>Desulfocurvibacter</taxon>
    </lineage>
</organism>
<evidence type="ECO:0000256" key="1">
    <source>
        <dbReference type="ARBA" id="ARBA00022679"/>
    </source>
</evidence>
<dbReference type="PANTHER" id="PTHR42700:SF1">
    <property type="entry name" value="SULFATE ADENYLYLTRANSFERASE"/>
    <property type="match status" value="1"/>
</dbReference>
<feature type="domain" description="APS kinase" evidence="2">
    <location>
        <begin position="9"/>
        <end position="173"/>
    </location>
</feature>
<dbReference type="GO" id="GO:0016301">
    <property type="term" value="F:kinase activity"/>
    <property type="evidence" value="ECO:0007669"/>
    <property type="project" value="UniProtKB-KW"/>
</dbReference>
<dbReference type="eggNOG" id="COG0529">
    <property type="taxonomic scope" value="Bacteria"/>
</dbReference>
<evidence type="ECO:0000313" key="4">
    <source>
        <dbReference type="Proteomes" id="UP000007844"/>
    </source>
</evidence>
<keyword evidence="3" id="KW-0418">Kinase</keyword>
<dbReference type="Gene3D" id="3.40.50.300">
    <property type="entry name" value="P-loop containing nucleotide triphosphate hydrolases"/>
    <property type="match status" value="1"/>
</dbReference>
<keyword evidence="1" id="KW-0808">Transferase</keyword>
<dbReference type="KEGG" id="daf:Desaf_3789"/>
<dbReference type="GO" id="GO:0010134">
    <property type="term" value="P:sulfate assimilation via adenylyl sulfate reduction"/>
    <property type="evidence" value="ECO:0007669"/>
    <property type="project" value="TreeGrafter"/>
</dbReference>
<name>F3Z036_DESAF</name>